<evidence type="ECO:0000313" key="3">
    <source>
        <dbReference type="Proteomes" id="UP000280935"/>
    </source>
</evidence>
<gene>
    <name evidence="2" type="ORF">EII35_00990</name>
</gene>
<organism evidence="2 3">
    <name type="scientific">Arachnia propionica</name>
    <dbReference type="NCBI Taxonomy" id="1750"/>
    <lineage>
        <taxon>Bacteria</taxon>
        <taxon>Bacillati</taxon>
        <taxon>Actinomycetota</taxon>
        <taxon>Actinomycetes</taxon>
        <taxon>Propionibacteriales</taxon>
        <taxon>Propionibacteriaceae</taxon>
        <taxon>Arachnia</taxon>
    </lineage>
</organism>
<accession>A0A3P1X1D8</accession>
<dbReference type="OrthoDB" id="6001663at2"/>
<dbReference type="RefSeq" id="WP_125226592.1">
    <property type="nucleotide sequence ID" value="NZ_RQYT01000001.1"/>
</dbReference>
<dbReference type="Proteomes" id="UP000280935">
    <property type="component" value="Unassembled WGS sequence"/>
</dbReference>
<sequence>MIPLQLMILIESDVDPRLFALALGPVSAVMFFTYIYRRYRNTDKSYQFESRTRIELENIVQHDEYSRHISRTRNSSVEGRQLSANPRQRLTARGRFGWFS</sequence>
<keyword evidence="1" id="KW-0812">Transmembrane</keyword>
<evidence type="ECO:0000256" key="1">
    <source>
        <dbReference type="SAM" id="Phobius"/>
    </source>
</evidence>
<protein>
    <submittedName>
        <fullName evidence="2">Uncharacterized protein</fullName>
    </submittedName>
</protein>
<evidence type="ECO:0000313" key="2">
    <source>
        <dbReference type="EMBL" id="RRD51490.1"/>
    </source>
</evidence>
<keyword evidence="1" id="KW-1133">Transmembrane helix</keyword>
<dbReference type="EMBL" id="RQYT01000001">
    <property type="protein sequence ID" value="RRD51490.1"/>
    <property type="molecule type" value="Genomic_DNA"/>
</dbReference>
<dbReference type="AlphaFoldDB" id="A0A3P1X1D8"/>
<keyword evidence="1" id="KW-0472">Membrane</keyword>
<feature type="transmembrane region" description="Helical" evidence="1">
    <location>
        <begin position="18"/>
        <end position="36"/>
    </location>
</feature>
<name>A0A3P1X1D8_9ACTN</name>
<proteinExistence type="predicted"/>
<comment type="caution">
    <text evidence="2">The sequence shown here is derived from an EMBL/GenBank/DDBJ whole genome shotgun (WGS) entry which is preliminary data.</text>
</comment>
<reference evidence="2 3" key="1">
    <citation type="submission" date="2018-11" db="EMBL/GenBank/DDBJ databases">
        <title>Genomes From Bacteria Associated with the Canine Oral Cavity: a Test Case for Automated Genome-Based Taxonomic Assignment.</title>
        <authorList>
            <person name="Coil D.A."/>
            <person name="Jospin G."/>
            <person name="Darling A.E."/>
            <person name="Wallis C."/>
            <person name="Davis I.J."/>
            <person name="Harris S."/>
            <person name="Eisen J.A."/>
            <person name="Holcombe L.J."/>
            <person name="O'Flynn C."/>
        </authorList>
    </citation>
    <scope>NUCLEOTIDE SEQUENCE [LARGE SCALE GENOMIC DNA]</scope>
    <source>
        <strain evidence="2 3">OH2822_COT-296</strain>
    </source>
</reference>